<proteinExistence type="predicted"/>
<dbReference type="AlphaFoldDB" id="A0AAN7FI19"/>
<dbReference type="PANTHER" id="PTHR34115">
    <property type="entry name" value="PROTEIN, PUTATIVE-RELATED"/>
    <property type="match status" value="1"/>
</dbReference>
<dbReference type="PANTHER" id="PTHR34115:SF5">
    <property type="entry name" value="PROTEIN, PUTATIVE-RELATED"/>
    <property type="match status" value="1"/>
</dbReference>
<sequence>MYSFSNQRPPLYPTTNGGTSLLPLNLHQRSSSSLPTPLPAITRHKIFAFMTPAFLAFVQIKFENKDHTPFDTHPIAINASILNFLIYCISSIAESVLVNHAIDSVYVLVFGNISDLSAALVVTLLSSLIFPVPLRWFTYIAYMFLLVRTFFNLLCCLKRWIYEKTKKAVQFALMLLYTSMTRLSARYRGLQHQNRTSLPV</sequence>
<evidence type="ECO:0000313" key="2">
    <source>
        <dbReference type="EMBL" id="KAK4590984.1"/>
    </source>
</evidence>
<gene>
    <name evidence="2" type="ORF">RGQ29_021253</name>
</gene>
<keyword evidence="1" id="KW-0472">Membrane</keyword>
<accession>A0AAN7FI19</accession>
<keyword evidence="1" id="KW-0812">Transmembrane</keyword>
<feature type="transmembrane region" description="Helical" evidence="1">
    <location>
        <begin position="46"/>
        <end position="62"/>
    </location>
</feature>
<name>A0AAN7FI19_QUERU</name>
<feature type="transmembrane region" description="Helical" evidence="1">
    <location>
        <begin position="74"/>
        <end position="93"/>
    </location>
</feature>
<dbReference type="InterPro" id="IPR053258">
    <property type="entry name" value="Ca-permeable_cation_channel"/>
</dbReference>
<dbReference type="EMBL" id="JAXUIC010000005">
    <property type="protein sequence ID" value="KAK4590984.1"/>
    <property type="molecule type" value="Genomic_DNA"/>
</dbReference>
<feature type="transmembrane region" description="Helical" evidence="1">
    <location>
        <begin position="105"/>
        <end position="130"/>
    </location>
</feature>
<keyword evidence="1" id="KW-1133">Transmembrane helix</keyword>
<feature type="transmembrane region" description="Helical" evidence="1">
    <location>
        <begin position="136"/>
        <end position="157"/>
    </location>
</feature>
<keyword evidence="3" id="KW-1185">Reference proteome</keyword>
<organism evidence="2 3">
    <name type="scientific">Quercus rubra</name>
    <name type="common">Northern red oak</name>
    <name type="synonym">Quercus borealis</name>
    <dbReference type="NCBI Taxonomy" id="3512"/>
    <lineage>
        <taxon>Eukaryota</taxon>
        <taxon>Viridiplantae</taxon>
        <taxon>Streptophyta</taxon>
        <taxon>Embryophyta</taxon>
        <taxon>Tracheophyta</taxon>
        <taxon>Spermatophyta</taxon>
        <taxon>Magnoliopsida</taxon>
        <taxon>eudicotyledons</taxon>
        <taxon>Gunneridae</taxon>
        <taxon>Pentapetalae</taxon>
        <taxon>rosids</taxon>
        <taxon>fabids</taxon>
        <taxon>Fagales</taxon>
        <taxon>Fagaceae</taxon>
        <taxon>Quercus</taxon>
    </lineage>
</organism>
<comment type="caution">
    <text evidence="2">The sequence shown here is derived from an EMBL/GenBank/DDBJ whole genome shotgun (WGS) entry which is preliminary data.</text>
</comment>
<protein>
    <submittedName>
        <fullName evidence="2">Uncharacterized protein</fullName>
    </submittedName>
</protein>
<evidence type="ECO:0000256" key="1">
    <source>
        <dbReference type="SAM" id="Phobius"/>
    </source>
</evidence>
<reference evidence="2 3" key="1">
    <citation type="journal article" date="2023" name="G3 (Bethesda)">
        <title>A haplotype-resolved chromosome-scale genome for Quercus rubra L. provides insights into the genetics of adaptive traits for red oak species.</title>
        <authorList>
            <person name="Kapoor B."/>
            <person name="Jenkins J."/>
            <person name="Schmutz J."/>
            <person name="Zhebentyayeva T."/>
            <person name="Kuelheim C."/>
            <person name="Coggeshall M."/>
            <person name="Heim C."/>
            <person name="Lasky J.R."/>
            <person name="Leites L."/>
            <person name="Islam-Faridi N."/>
            <person name="Romero-Severson J."/>
            <person name="DeLeo V.L."/>
            <person name="Lucas S.M."/>
            <person name="Lazic D."/>
            <person name="Gailing O."/>
            <person name="Carlson J."/>
            <person name="Staton M."/>
        </authorList>
    </citation>
    <scope>NUCLEOTIDE SEQUENCE [LARGE SCALE GENOMIC DNA]</scope>
    <source>
        <strain evidence="2">Pseudo-F2</strain>
    </source>
</reference>
<dbReference type="Proteomes" id="UP001324115">
    <property type="component" value="Unassembled WGS sequence"/>
</dbReference>
<evidence type="ECO:0000313" key="3">
    <source>
        <dbReference type="Proteomes" id="UP001324115"/>
    </source>
</evidence>